<dbReference type="EMBL" id="VOSK01000486">
    <property type="protein sequence ID" value="MPR30919.1"/>
    <property type="molecule type" value="Genomic_DNA"/>
</dbReference>
<name>A0A5N7MWQ4_9HYPH</name>
<dbReference type="InterPro" id="IPR003711">
    <property type="entry name" value="CarD-like/TRCF_RID"/>
</dbReference>
<dbReference type="Gene3D" id="2.40.10.170">
    <property type="match status" value="1"/>
</dbReference>
<dbReference type="SUPFAM" id="SSF141259">
    <property type="entry name" value="CarD-like"/>
    <property type="match status" value="1"/>
</dbReference>
<dbReference type="OrthoDB" id="9786074at2"/>
<evidence type="ECO:0000313" key="4">
    <source>
        <dbReference type="Proteomes" id="UP000403266"/>
    </source>
</evidence>
<feature type="domain" description="CarD-like/TRCF RNAP-interacting" evidence="2">
    <location>
        <begin position="9"/>
        <end position="119"/>
    </location>
</feature>
<dbReference type="SMART" id="SM01058">
    <property type="entry name" value="CarD_TRCF"/>
    <property type="match status" value="1"/>
</dbReference>
<evidence type="ECO:0000313" key="3">
    <source>
        <dbReference type="EMBL" id="MPR30919.1"/>
    </source>
</evidence>
<dbReference type="InterPro" id="IPR036101">
    <property type="entry name" value="CarD-like/TRCF_RID_sf"/>
</dbReference>
<dbReference type="RefSeq" id="WP_152717950.1">
    <property type="nucleotide sequence ID" value="NZ_VOSJ01000521.1"/>
</dbReference>
<organism evidence="3 4">
    <name type="scientific">Microvirga tunisiensis</name>
    <dbReference type="NCBI Taxonomy" id="2108360"/>
    <lineage>
        <taxon>Bacteria</taxon>
        <taxon>Pseudomonadati</taxon>
        <taxon>Pseudomonadota</taxon>
        <taxon>Alphaproteobacteria</taxon>
        <taxon>Hyphomicrobiales</taxon>
        <taxon>Methylobacteriaceae</taxon>
        <taxon>Microvirga</taxon>
    </lineage>
</organism>
<sequence>MTTKNNALTFQTGEAVVYPSHGVGLITGVEEQEIAGFKLKLLVITFDSGKLTVRIPLAKAKSSGLRKLSEPAVVKEAIEILSGKARAKRGMWNRRAADFQERMGTGQLTAIAEVLRDLNRGPQEEASYSERQIFESALDLMIKEVAAVNQITDPEARKLIEQSLASAPRPSKSADNEAAA</sequence>
<dbReference type="GO" id="GO:0009303">
    <property type="term" value="P:rRNA transcription"/>
    <property type="evidence" value="ECO:0007669"/>
    <property type="project" value="TreeGrafter"/>
</dbReference>
<dbReference type="Gene3D" id="1.20.58.1290">
    <property type="entry name" value="CarD-like, C-terminal domain"/>
    <property type="match status" value="1"/>
</dbReference>
<dbReference type="PANTHER" id="PTHR38447:SF1">
    <property type="entry name" value="RNA POLYMERASE-BINDING TRANSCRIPTION FACTOR CARD"/>
    <property type="match status" value="1"/>
</dbReference>
<dbReference type="Pfam" id="PF21095">
    <property type="entry name" value="CarD_C"/>
    <property type="match status" value="1"/>
</dbReference>
<dbReference type="InterPro" id="IPR048792">
    <property type="entry name" value="CarD_C"/>
</dbReference>
<dbReference type="AlphaFoldDB" id="A0A5N7MWQ4"/>
<dbReference type="InterPro" id="IPR052531">
    <property type="entry name" value="CarD-like_regulator"/>
</dbReference>
<feature type="region of interest" description="Disordered" evidence="1">
    <location>
        <begin position="161"/>
        <end position="180"/>
    </location>
</feature>
<evidence type="ECO:0000259" key="2">
    <source>
        <dbReference type="SMART" id="SM01058"/>
    </source>
</evidence>
<keyword evidence="4" id="KW-1185">Reference proteome</keyword>
<evidence type="ECO:0000256" key="1">
    <source>
        <dbReference type="SAM" id="MobiDB-lite"/>
    </source>
</evidence>
<comment type="caution">
    <text evidence="3">The sequence shown here is derived from an EMBL/GenBank/DDBJ whole genome shotgun (WGS) entry which is preliminary data.</text>
</comment>
<protein>
    <submittedName>
        <fullName evidence="3">CarD family transcriptional regulator</fullName>
    </submittedName>
</protein>
<proteinExistence type="predicted"/>
<accession>A0A5N7MWQ4</accession>
<dbReference type="Proteomes" id="UP000403266">
    <property type="component" value="Unassembled WGS sequence"/>
</dbReference>
<dbReference type="Pfam" id="PF02559">
    <property type="entry name" value="CarD_TRCF_RID"/>
    <property type="match status" value="1"/>
</dbReference>
<dbReference type="PANTHER" id="PTHR38447">
    <property type="entry name" value="TRANSCRIPTION FACTOR YDEB-RELATED"/>
    <property type="match status" value="1"/>
</dbReference>
<reference evidence="3 4" key="1">
    <citation type="journal article" date="2019" name="Syst. Appl. Microbiol.">
        <title>Microvirga tunisiensis sp. nov., a root nodule symbiotic bacterium isolated from Lupinus micranthus and L. luteus grown in Northern Tunisia.</title>
        <authorList>
            <person name="Msaddak A."/>
            <person name="Rejili M."/>
            <person name="Duran D."/>
            <person name="Mars M."/>
            <person name="Palacios J.M."/>
            <person name="Ruiz-Argueso T."/>
            <person name="Rey L."/>
            <person name="Imperial J."/>
        </authorList>
    </citation>
    <scope>NUCLEOTIDE SEQUENCE [LARGE SCALE GENOMIC DNA]</scope>
    <source>
        <strain evidence="3 4">Lmie10</strain>
    </source>
</reference>
<gene>
    <name evidence="3" type="ORF">FS320_39815</name>
</gene>
<dbReference type="InterPro" id="IPR042215">
    <property type="entry name" value="CarD-like_C"/>
</dbReference>